<comment type="caution">
    <text evidence="2">The sequence shown here is derived from an EMBL/GenBank/DDBJ whole genome shotgun (WGS) entry which is preliminary data.</text>
</comment>
<sequence length="120" mass="13767">MPKRGQIAEKGALFIVDLFGINLSLLVAYWMRFESGVGVSRRFIPLAAYAMPATVISCYWVLLFLFFGMYRAWKFQSRFDEVIAIGKAVAFGVMVFFFLTLDAAHPLPKTRVVLLTYWIR</sequence>
<accession>X0VZ74</accession>
<organism evidence="2">
    <name type="scientific">marine sediment metagenome</name>
    <dbReference type="NCBI Taxonomy" id="412755"/>
    <lineage>
        <taxon>unclassified sequences</taxon>
        <taxon>metagenomes</taxon>
        <taxon>ecological metagenomes</taxon>
    </lineage>
</organism>
<feature type="transmembrane region" description="Helical" evidence="1">
    <location>
        <begin position="12"/>
        <end position="31"/>
    </location>
</feature>
<protein>
    <submittedName>
        <fullName evidence="2">Uncharacterized protein</fullName>
    </submittedName>
</protein>
<keyword evidence="1" id="KW-0472">Membrane</keyword>
<dbReference type="EMBL" id="BARS01024260">
    <property type="protein sequence ID" value="GAG05781.1"/>
    <property type="molecule type" value="Genomic_DNA"/>
</dbReference>
<reference evidence="2" key="1">
    <citation type="journal article" date="2014" name="Front. Microbiol.">
        <title>High frequency of phylogenetically diverse reductive dehalogenase-homologous genes in deep subseafloor sedimentary metagenomes.</title>
        <authorList>
            <person name="Kawai M."/>
            <person name="Futagami T."/>
            <person name="Toyoda A."/>
            <person name="Takaki Y."/>
            <person name="Nishi S."/>
            <person name="Hori S."/>
            <person name="Arai W."/>
            <person name="Tsubouchi T."/>
            <person name="Morono Y."/>
            <person name="Uchiyama I."/>
            <person name="Ito T."/>
            <person name="Fujiyama A."/>
            <person name="Inagaki F."/>
            <person name="Takami H."/>
        </authorList>
    </citation>
    <scope>NUCLEOTIDE SEQUENCE</scope>
    <source>
        <strain evidence="2">Expedition CK06-06</strain>
    </source>
</reference>
<dbReference type="AlphaFoldDB" id="X0VZ74"/>
<gene>
    <name evidence="2" type="ORF">S01H1_38526</name>
</gene>
<name>X0VZ74_9ZZZZ</name>
<keyword evidence="1" id="KW-1133">Transmembrane helix</keyword>
<feature type="transmembrane region" description="Helical" evidence="1">
    <location>
        <begin position="43"/>
        <end position="70"/>
    </location>
</feature>
<keyword evidence="1" id="KW-0812">Transmembrane</keyword>
<evidence type="ECO:0000256" key="1">
    <source>
        <dbReference type="SAM" id="Phobius"/>
    </source>
</evidence>
<proteinExistence type="predicted"/>
<evidence type="ECO:0000313" key="2">
    <source>
        <dbReference type="EMBL" id="GAG05781.1"/>
    </source>
</evidence>
<feature type="transmembrane region" description="Helical" evidence="1">
    <location>
        <begin position="82"/>
        <end position="101"/>
    </location>
</feature>
<feature type="non-terminal residue" evidence="2">
    <location>
        <position position="120"/>
    </location>
</feature>